<feature type="signal peptide" evidence="3">
    <location>
        <begin position="1"/>
        <end position="19"/>
    </location>
</feature>
<feature type="compositionally biased region" description="Basic and acidic residues" evidence="2">
    <location>
        <begin position="326"/>
        <end position="335"/>
    </location>
</feature>
<sequence>MMRRVQAFLLWLLLHAAVAQQTEDDVLLRHRAEQVLVREVRNQAKQVAESSSQTNLTGPLAILQLLEAEMAALKGRDYVDEPDCTENTTVRAEATNLECTSDQLLSELAEVVEASTYLAQSRKRITAVEDEARHHRINDVNKTDAGSGAHSCGERSRLRRRLQQIHKEARGVAAENEDLRRLLATMRVHVDRIQEESMQGQRALNATLVLEEQAKKDVLEQEQRYQRALGELKHVHAVLHAKKHHRREGGIQIKRSFASEEHAQHAETGEMRHLLLAEKLEASTDAVPGSDSDQSYRKGRPESKKTPCQKHKSSLPGHVDGFPAEDLGRAPETSHRATTASVTTSSVSQTPATTTTHSTSTTPPDDAEPEADLPYEAVPGEPDPEIDAAADGLPPPSTSTVPKPPQVHEDTWPVQYKDGEWGAIRGVPLVVPSTTPPAQGDWYKEPDWEASQDLWRQEERLAWQLPQHFQRWEVAQNRSRSMLKARLVADDAERQLRAAVSYHFKAIHLVETQFNATKAKLSKLRGRARIARDAFQRLPRCRTAAEIKKRREEFELKVKQAEAEIERERGHVEAMDRALLPSWKQLQAGLAKLRVLGRGLPKASDQKGT</sequence>
<evidence type="ECO:0000256" key="3">
    <source>
        <dbReference type="SAM" id="SignalP"/>
    </source>
</evidence>
<dbReference type="OrthoDB" id="442983at2759"/>
<evidence type="ECO:0000256" key="2">
    <source>
        <dbReference type="SAM" id="MobiDB-lite"/>
    </source>
</evidence>
<evidence type="ECO:0000313" key="4">
    <source>
        <dbReference type="EMBL" id="CAE7037864.1"/>
    </source>
</evidence>
<reference evidence="4" key="1">
    <citation type="submission" date="2021-02" db="EMBL/GenBank/DDBJ databases">
        <authorList>
            <person name="Dougan E. K."/>
            <person name="Rhodes N."/>
            <person name="Thang M."/>
            <person name="Chan C."/>
        </authorList>
    </citation>
    <scope>NUCLEOTIDE SEQUENCE</scope>
</reference>
<evidence type="ECO:0000313" key="5">
    <source>
        <dbReference type="Proteomes" id="UP000604046"/>
    </source>
</evidence>
<feature type="compositionally biased region" description="Pro residues" evidence="2">
    <location>
        <begin position="393"/>
        <end position="405"/>
    </location>
</feature>
<feature type="region of interest" description="Disordered" evidence="2">
    <location>
        <begin position="283"/>
        <end position="408"/>
    </location>
</feature>
<organism evidence="4 5">
    <name type="scientific">Symbiodinium natans</name>
    <dbReference type="NCBI Taxonomy" id="878477"/>
    <lineage>
        <taxon>Eukaryota</taxon>
        <taxon>Sar</taxon>
        <taxon>Alveolata</taxon>
        <taxon>Dinophyceae</taxon>
        <taxon>Suessiales</taxon>
        <taxon>Symbiodiniaceae</taxon>
        <taxon>Symbiodinium</taxon>
    </lineage>
</organism>
<feature type="chain" id="PRO_5032802657" evidence="3">
    <location>
        <begin position="20"/>
        <end position="609"/>
    </location>
</feature>
<gene>
    <name evidence="4" type="ORF">SNAT2548_LOCUS4537</name>
</gene>
<feature type="compositionally biased region" description="Low complexity" evidence="2">
    <location>
        <begin position="336"/>
        <end position="364"/>
    </location>
</feature>
<keyword evidence="3" id="KW-0732">Signal</keyword>
<accession>A0A812IIE7</accession>
<dbReference type="EMBL" id="CAJNDS010000280">
    <property type="protein sequence ID" value="CAE7037864.1"/>
    <property type="molecule type" value="Genomic_DNA"/>
</dbReference>
<dbReference type="AlphaFoldDB" id="A0A812IIE7"/>
<keyword evidence="1" id="KW-0175">Coiled coil</keyword>
<feature type="compositionally biased region" description="Basic and acidic residues" evidence="2">
    <location>
        <begin position="294"/>
        <end position="305"/>
    </location>
</feature>
<feature type="coiled-coil region" evidence="1">
    <location>
        <begin position="176"/>
        <end position="231"/>
    </location>
</feature>
<evidence type="ECO:0000256" key="1">
    <source>
        <dbReference type="SAM" id="Coils"/>
    </source>
</evidence>
<feature type="coiled-coil region" evidence="1">
    <location>
        <begin position="544"/>
        <end position="578"/>
    </location>
</feature>
<protein>
    <submittedName>
        <fullName evidence="4">Uncharacterized protein</fullName>
    </submittedName>
</protein>
<comment type="caution">
    <text evidence="4">The sequence shown here is derived from an EMBL/GenBank/DDBJ whole genome shotgun (WGS) entry which is preliminary data.</text>
</comment>
<dbReference type="Proteomes" id="UP000604046">
    <property type="component" value="Unassembled WGS sequence"/>
</dbReference>
<name>A0A812IIE7_9DINO</name>
<proteinExistence type="predicted"/>
<keyword evidence="5" id="KW-1185">Reference proteome</keyword>